<dbReference type="GO" id="GO:0016787">
    <property type="term" value="F:hydrolase activity"/>
    <property type="evidence" value="ECO:0007669"/>
    <property type="project" value="UniProtKB-KW"/>
</dbReference>
<dbReference type="EMBL" id="BAAAMU010000079">
    <property type="protein sequence ID" value="GAA1667573.1"/>
    <property type="molecule type" value="Genomic_DNA"/>
</dbReference>
<dbReference type="Pfam" id="PF20434">
    <property type="entry name" value="BD-FAE"/>
    <property type="match status" value="1"/>
</dbReference>
<dbReference type="RefSeq" id="WP_346111597.1">
    <property type="nucleotide sequence ID" value="NZ_BAAAMU010000079.1"/>
</dbReference>
<keyword evidence="1 4" id="KW-0378">Hydrolase</keyword>
<reference evidence="4 5" key="1">
    <citation type="journal article" date="2019" name="Int. J. Syst. Evol. Microbiol.">
        <title>The Global Catalogue of Microorganisms (GCM) 10K type strain sequencing project: providing services to taxonomists for standard genome sequencing and annotation.</title>
        <authorList>
            <consortium name="The Broad Institute Genomics Platform"/>
            <consortium name="The Broad Institute Genome Sequencing Center for Infectious Disease"/>
            <person name="Wu L."/>
            <person name="Ma J."/>
        </authorList>
    </citation>
    <scope>NUCLEOTIDE SEQUENCE [LARGE SCALE GENOMIC DNA]</scope>
    <source>
        <strain evidence="4 5">JCM 13929</strain>
    </source>
</reference>
<protein>
    <submittedName>
        <fullName evidence="4">Alpha/beta hydrolase fold domain-containing protein</fullName>
    </submittedName>
</protein>
<dbReference type="Gene3D" id="3.40.50.1820">
    <property type="entry name" value="alpha/beta hydrolase"/>
    <property type="match status" value="1"/>
</dbReference>
<dbReference type="Proteomes" id="UP001500064">
    <property type="component" value="Unassembled WGS sequence"/>
</dbReference>
<evidence type="ECO:0000256" key="1">
    <source>
        <dbReference type="ARBA" id="ARBA00022801"/>
    </source>
</evidence>
<sequence length="431" mass="44308">MRVDPDEIVVAVGPGLVADAGLLSEIADREFTRLGVRGTVVHARDAAHLLSSVRDHDVAVVLPGPEEEARSSRDRPLGPSVVVWVDIDRVDGATHIHGRGIAGLAWGIRHAVHRARHSGIRRIAYGPSPEQWGDLYLPTISTTSSAGSAGTATAAVASRVAATGTGIAAASAATGIATRASDGAVPVVALIHGGYWRSIWAADLMEELCEDLAGRGFAVWNLEYRRPDLHGWDATTADIATGLATLTTLPALAGQGAAVALDLDRIAVAGHSAGGQLALRAAADGSRMALAVSLAGVLDLVQGDRRKLSAGAVAAALGRTSAQPGDGAPSATSAQPGDGAPSATPAQPGDEDPYAASSPLHRLPLGTPQLIVQGRDDDLDLVDFARRHAALARQTGDDVTYLEQPGDHFDVITPAAPIWHATVKAIADALT</sequence>
<dbReference type="PANTHER" id="PTHR48081:SF33">
    <property type="entry name" value="KYNURENINE FORMAMIDASE"/>
    <property type="match status" value="1"/>
</dbReference>
<evidence type="ECO:0000256" key="2">
    <source>
        <dbReference type="SAM" id="MobiDB-lite"/>
    </source>
</evidence>
<dbReference type="SUPFAM" id="SSF53474">
    <property type="entry name" value="alpha/beta-Hydrolases"/>
    <property type="match status" value="1"/>
</dbReference>
<evidence type="ECO:0000313" key="4">
    <source>
        <dbReference type="EMBL" id="GAA1667573.1"/>
    </source>
</evidence>
<name>A0ABN2GA34_9ACTN</name>
<organism evidence="4 5">
    <name type="scientific">Nonomuraea maheshkhaliensis</name>
    <dbReference type="NCBI Taxonomy" id="419590"/>
    <lineage>
        <taxon>Bacteria</taxon>
        <taxon>Bacillati</taxon>
        <taxon>Actinomycetota</taxon>
        <taxon>Actinomycetes</taxon>
        <taxon>Streptosporangiales</taxon>
        <taxon>Streptosporangiaceae</taxon>
        <taxon>Nonomuraea</taxon>
    </lineage>
</organism>
<proteinExistence type="predicted"/>
<feature type="region of interest" description="Disordered" evidence="2">
    <location>
        <begin position="319"/>
        <end position="360"/>
    </location>
</feature>
<dbReference type="InterPro" id="IPR049492">
    <property type="entry name" value="BD-FAE-like_dom"/>
</dbReference>
<feature type="domain" description="BD-FAE-like" evidence="3">
    <location>
        <begin position="181"/>
        <end position="291"/>
    </location>
</feature>
<dbReference type="InterPro" id="IPR029058">
    <property type="entry name" value="AB_hydrolase_fold"/>
</dbReference>
<dbReference type="PANTHER" id="PTHR48081">
    <property type="entry name" value="AB HYDROLASE SUPERFAMILY PROTEIN C4A8.06C"/>
    <property type="match status" value="1"/>
</dbReference>
<evidence type="ECO:0000259" key="3">
    <source>
        <dbReference type="Pfam" id="PF20434"/>
    </source>
</evidence>
<dbReference type="InterPro" id="IPR050300">
    <property type="entry name" value="GDXG_lipolytic_enzyme"/>
</dbReference>
<accession>A0ABN2GA34</accession>
<gene>
    <name evidence="4" type="ORF">GCM10009733_076400</name>
</gene>
<evidence type="ECO:0000313" key="5">
    <source>
        <dbReference type="Proteomes" id="UP001500064"/>
    </source>
</evidence>
<comment type="caution">
    <text evidence="4">The sequence shown here is derived from an EMBL/GenBank/DDBJ whole genome shotgun (WGS) entry which is preliminary data.</text>
</comment>
<keyword evidence="5" id="KW-1185">Reference proteome</keyword>